<dbReference type="Proteomes" id="UP000798808">
    <property type="component" value="Unassembled WGS sequence"/>
</dbReference>
<keyword evidence="3" id="KW-1185">Reference proteome</keyword>
<comment type="caution">
    <text evidence="2">The sequence shown here is derived from an EMBL/GenBank/DDBJ whole genome shotgun (WGS) entry which is preliminary data.</text>
</comment>
<feature type="signal peptide" evidence="1">
    <location>
        <begin position="1"/>
        <end position="21"/>
    </location>
</feature>
<dbReference type="EMBL" id="SMLW01000226">
    <property type="protein sequence ID" value="MTI23538.1"/>
    <property type="molecule type" value="Genomic_DNA"/>
</dbReference>
<dbReference type="RefSeq" id="WP_155168677.1">
    <property type="nucleotide sequence ID" value="NZ_BAAAFL010000012.1"/>
</dbReference>
<keyword evidence="1" id="KW-0732">Signal</keyword>
<accession>A0ABW9RJD3</accession>
<reference evidence="2 3" key="1">
    <citation type="submission" date="2019-02" db="EMBL/GenBank/DDBJ databases">
        <authorList>
            <person name="Goldberg S.R."/>
            <person name="Haltli B.A."/>
            <person name="Correa H."/>
            <person name="Russell K.G."/>
        </authorList>
    </citation>
    <scope>NUCLEOTIDE SEQUENCE [LARGE SCALE GENOMIC DNA]</scope>
    <source>
        <strain evidence="2 3">JCM 16186</strain>
    </source>
</reference>
<name>A0ABW9RJD3_9BACT</name>
<feature type="chain" id="PRO_5047032479" description="Right-handed parallel beta-helix repeat-containing protein" evidence="1">
    <location>
        <begin position="22"/>
        <end position="418"/>
    </location>
</feature>
<sequence length="418" mass="46026">MKNYFKTISHFSLIVFSLALMVSCSDDDSVEPKPPVVELLPPVLLACDYFSEDRVLKNDTLRPVDYIIDCWASVQGGLKIEPGVVIEFENHAGLYVAPKNKIFEIKGTEEEPVVLSGTSKQKGYWRGIFFAEAHNQNNLIEHAQIKYAGSQNLTTSSPIYEGTLALRGVSGTPPQALTLNSVEISNGGSIGLDFHGIRKNAPVTTSNLVITANEDVPVKVSAEMAHVFNNTSSYAGNASDYLNITTSYYEIQDQTVSWQKLDVPYLVDNRVHIKHNGHLTIEAGVEMQFKPEGYLQPYDGSTDAGNELSLKIQGMPNDPVYLKAYNGTNWGGIMFGFTQENNIISHAIIENAKGDFPVGNRVNTGAIYLHAQPMLTVENTIFKDLQNCAFYGYGTDPFENVTVGNLTFNNVGSQYCNP</sequence>
<dbReference type="PROSITE" id="PS51257">
    <property type="entry name" value="PROKAR_LIPOPROTEIN"/>
    <property type="match status" value="1"/>
</dbReference>
<evidence type="ECO:0000256" key="1">
    <source>
        <dbReference type="SAM" id="SignalP"/>
    </source>
</evidence>
<gene>
    <name evidence="2" type="ORF">E1163_01095</name>
</gene>
<protein>
    <recommendedName>
        <fullName evidence="4">Right-handed parallel beta-helix repeat-containing protein</fullName>
    </recommendedName>
</protein>
<evidence type="ECO:0000313" key="3">
    <source>
        <dbReference type="Proteomes" id="UP000798808"/>
    </source>
</evidence>
<organism evidence="2 3">
    <name type="scientific">Fulvivirga kasyanovii</name>
    <dbReference type="NCBI Taxonomy" id="396812"/>
    <lineage>
        <taxon>Bacteria</taxon>
        <taxon>Pseudomonadati</taxon>
        <taxon>Bacteroidota</taxon>
        <taxon>Cytophagia</taxon>
        <taxon>Cytophagales</taxon>
        <taxon>Fulvivirgaceae</taxon>
        <taxon>Fulvivirga</taxon>
    </lineage>
</organism>
<evidence type="ECO:0008006" key="4">
    <source>
        <dbReference type="Google" id="ProtNLM"/>
    </source>
</evidence>
<proteinExistence type="predicted"/>
<evidence type="ECO:0000313" key="2">
    <source>
        <dbReference type="EMBL" id="MTI23538.1"/>
    </source>
</evidence>